<evidence type="ECO:0000313" key="2">
    <source>
        <dbReference type="Proteomes" id="UP001430306"/>
    </source>
</evidence>
<dbReference type="EMBL" id="JAJKFW010000058">
    <property type="protein sequence ID" value="MCC9644610.1"/>
    <property type="molecule type" value="Genomic_DNA"/>
</dbReference>
<accession>A0ABS8NM69</accession>
<dbReference type="Proteomes" id="UP001430306">
    <property type="component" value="Unassembled WGS sequence"/>
</dbReference>
<organism evidence="1 2">
    <name type="scientific">Rhodopirellula halodulae</name>
    <dbReference type="NCBI Taxonomy" id="2894198"/>
    <lineage>
        <taxon>Bacteria</taxon>
        <taxon>Pseudomonadati</taxon>
        <taxon>Planctomycetota</taxon>
        <taxon>Planctomycetia</taxon>
        <taxon>Pirellulales</taxon>
        <taxon>Pirellulaceae</taxon>
        <taxon>Rhodopirellula</taxon>
    </lineage>
</organism>
<reference evidence="1" key="1">
    <citation type="submission" date="2021-11" db="EMBL/GenBank/DDBJ databases">
        <title>Genome sequence.</title>
        <authorList>
            <person name="Sun Q."/>
        </authorList>
    </citation>
    <scope>NUCLEOTIDE SEQUENCE</scope>
    <source>
        <strain evidence="1">JC740</strain>
    </source>
</reference>
<dbReference type="RefSeq" id="WP_230276327.1">
    <property type="nucleotide sequence ID" value="NZ_JAJKFW010000058.1"/>
</dbReference>
<comment type="caution">
    <text evidence="1">The sequence shown here is derived from an EMBL/GenBank/DDBJ whole genome shotgun (WGS) entry which is preliminary data.</text>
</comment>
<name>A0ABS8NM69_9BACT</name>
<protein>
    <submittedName>
        <fullName evidence="1">Uncharacterized protein</fullName>
    </submittedName>
</protein>
<proteinExistence type="predicted"/>
<gene>
    <name evidence="1" type="ORF">LOC71_20240</name>
</gene>
<keyword evidence="2" id="KW-1185">Reference proteome</keyword>
<evidence type="ECO:0000313" key="1">
    <source>
        <dbReference type="EMBL" id="MCC9644610.1"/>
    </source>
</evidence>
<sequence length="109" mass="11408">MAVVSLAAVSIVRSHRRANVRSASVRDQVEGRLIAEGLVHRNVALARTNGSLPLVSLDAELSTSAFPDTWMAPPVVDVANQTVSLQVYMYPGATVPATTVTTSIAPAAP</sequence>